<comment type="catalytic activity">
    <reaction evidence="1">
        <text>Hydrolysis of Pro-|-Xaa &gt;&gt; Ala-|-Xaa in oligopeptides.</text>
        <dbReference type="EC" id="3.4.21.26"/>
    </reaction>
</comment>
<evidence type="ECO:0000256" key="2">
    <source>
        <dbReference type="ARBA" id="ARBA00005228"/>
    </source>
</evidence>
<evidence type="ECO:0000256" key="1">
    <source>
        <dbReference type="ARBA" id="ARBA00001070"/>
    </source>
</evidence>
<dbReference type="PROSITE" id="PS00708">
    <property type="entry name" value="PRO_ENDOPEP_SER"/>
    <property type="match status" value="1"/>
</dbReference>
<dbReference type="Gene3D" id="3.40.50.1820">
    <property type="entry name" value="alpha/beta hydrolase"/>
    <property type="match status" value="1"/>
</dbReference>
<evidence type="ECO:0000256" key="3">
    <source>
        <dbReference type="ARBA" id="ARBA00011245"/>
    </source>
</evidence>
<dbReference type="HOGENOM" id="CLU_011290_1_1_1"/>
<dbReference type="GO" id="GO:0006508">
    <property type="term" value="P:proteolysis"/>
    <property type="evidence" value="ECO:0007669"/>
    <property type="project" value="UniProtKB-KW"/>
</dbReference>
<evidence type="ECO:0000256" key="7">
    <source>
        <dbReference type="RuleBase" id="RU368024"/>
    </source>
</evidence>
<dbReference type="PANTHER" id="PTHR42881:SF2">
    <property type="entry name" value="PROLYL ENDOPEPTIDASE"/>
    <property type="match status" value="1"/>
</dbReference>
<reference evidence="11" key="2">
    <citation type="submission" date="2015-01" db="EMBL/GenBank/DDBJ databases">
        <title>Evolutionary Origins and Diversification of the Mycorrhizal Mutualists.</title>
        <authorList>
            <consortium name="DOE Joint Genome Institute"/>
            <consortium name="Mycorrhizal Genomics Consortium"/>
            <person name="Kohler A."/>
            <person name="Kuo A."/>
            <person name="Nagy L.G."/>
            <person name="Floudas D."/>
            <person name="Copeland A."/>
            <person name="Barry K.W."/>
            <person name="Cichocki N."/>
            <person name="Veneault-Fourrey C."/>
            <person name="LaButti K."/>
            <person name="Lindquist E.A."/>
            <person name="Lipzen A."/>
            <person name="Lundell T."/>
            <person name="Morin E."/>
            <person name="Murat C."/>
            <person name="Riley R."/>
            <person name="Ohm R."/>
            <person name="Sun H."/>
            <person name="Tunlid A."/>
            <person name="Henrissat B."/>
            <person name="Grigoriev I.V."/>
            <person name="Hibbett D.S."/>
            <person name="Martin F."/>
        </authorList>
    </citation>
    <scope>NUCLEOTIDE SEQUENCE [LARGE SCALE GENOMIC DNA]</scope>
    <source>
        <strain evidence="11">MAFF 305830</strain>
    </source>
</reference>
<dbReference type="PRINTS" id="PR00862">
    <property type="entry name" value="PROLIGOPTASE"/>
</dbReference>
<dbReference type="Pfam" id="PF02897">
    <property type="entry name" value="Peptidase_S9_N"/>
    <property type="match status" value="1"/>
</dbReference>
<evidence type="ECO:0000256" key="4">
    <source>
        <dbReference type="ARBA" id="ARBA00022670"/>
    </source>
</evidence>
<dbReference type="InterPro" id="IPR023302">
    <property type="entry name" value="Pept_S9A_N"/>
</dbReference>
<dbReference type="InterPro" id="IPR051167">
    <property type="entry name" value="Prolyl_oligopep/macrocyclase"/>
</dbReference>
<dbReference type="GO" id="GO:0004252">
    <property type="term" value="F:serine-type endopeptidase activity"/>
    <property type="evidence" value="ECO:0007669"/>
    <property type="project" value="UniProtKB-UniRule"/>
</dbReference>
<dbReference type="Pfam" id="PF00326">
    <property type="entry name" value="Peptidase_S9"/>
    <property type="match status" value="1"/>
</dbReference>
<dbReference type="InterPro" id="IPR002471">
    <property type="entry name" value="Pept_S9_AS"/>
</dbReference>
<gene>
    <name evidence="10" type="ORF">M408DRAFT_272544</name>
</gene>
<dbReference type="Gene3D" id="2.130.10.120">
    <property type="entry name" value="Prolyl oligopeptidase, N-terminal domain"/>
    <property type="match status" value="1"/>
</dbReference>
<dbReference type="SUPFAM" id="SSF50993">
    <property type="entry name" value="Peptidase/esterase 'gauge' domain"/>
    <property type="match status" value="1"/>
</dbReference>
<evidence type="ECO:0000256" key="5">
    <source>
        <dbReference type="ARBA" id="ARBA00022801"/>
    </source>
</evidence>
<sequence>MSTNATSPLRYPAARRGDHIDIYQSATRGKLEVHDPYQWLETSNDETKTWIQAQVDLTEDYLQKGPDRAKLKDLMMQNADFPKFSAPALRGDNRWYWYYNTGLQAQSVLYRSVDEKLPDFTGQEDADGEIFFDPNVLSTDGTAAIRATAFSRNGEYFAYGISPAGSDFYTVYVRKTSNPFRITNGERPDMLDGASDTVRYVKFSSIVWTHDNKGFFYQRYPERKKHGGLKSDAAGTETDRDLNAMLMYHRIGTSQDEDTLVWKDDDNPEWRFGVQISETDGNYMALYIRRDTAHKCKLWITDLSKHEIGNLQWTKLIDEFDSNYAILGNEGSFFYIQTNKDAAREKIVTVDIATEPYEFKELIPEDPEALLGRTAIVHDHIILVYSRNVKDELYIYSKTGEQLQRLEEDFVGSISILGKPDQSWFFATFTGFTSPGTVHRYDFTAPKEQRWSAYRRTKLKALNPENFVAEQVWYDSKDGTKIPMFIVRPKWVNKDGTASAIQYGYGGFSYSVQPFFSATLLTYIQSYGAILAVANIRGGAEFGEEWHLAGTHERKVNVFDDFIAATQYLTESGWAAPGKVAINGASNGGLLVAACLNRAPQGTFGAGVAEVGVLDMLKFADFTIGKAWTADFGDPHVAEDFDFIYPYSPLHNVPDHKLPPTLILTADHDDRVVPLHSFKYTATLQHKLANNPNPLLIRIEQKAGHGAGKSTEKKIQEAADKWSFVAYSLGLEWKDAAYNVAHEEHKKTELLRPSGSPSPWTVHLVNRIGSYSDQVVSAVLKCARLLGFSRL</sequence>
<organism evidence="10 11">
    <name type="scientific">Serendipita vermifera MAFF 305830</name>
    <dbReference type="NCBI Taxonomy" id="933852"/>
    <lineage>
        <taxon>Eukaryota</taxon>
        <taxon>Fungi</taxon>
        <taxon>Dikarya</taxon>
        <taxon>Basidiomycota</taxon>
        <taxon>Agaricomycotina</taxon>
        <taxon>Agaricomycetes</taxon>
        <taxon>Sebacinales</taxon>
        <taxon>Serendipitaceae</taxon>
        <taxon>Serendipita</taxon>
    </lineage>
</organism>
<evidence type="ECO:0000313" key="11">
    <source>
        <dbReference type="Proteomes" id="UP000054097"/>
    </source>
</evidence>
<keyword evidence="6 7" id="KW-0720">Serine protease</keyword>
<dbReference type="EMBL" id="KN824283">
    <property type="protein sequence ID" value="KIM30913.1"/>
    <property type="molecule type" value="Genomic_DNA"/>
</dbReference>
<feature type="domain" description="Peptidase S9A N-terminal" evidence="9">
    <location>
        <begin position="12"/>
        <end position="451"/>
    </location>
</feature>
<evidence type="ECO:0000256" key="6">
    <source>
        <dbReference type="ARBA" id="ARBA00022825"/>
    </source>
</evidence>
<accession>A0A0C2WXR1</accession>
<comment type="similarity">
    <text evidence="2 7">Belongs to the peptidase S9A family.</text>
</comment>
<comment type="subunit">
    <text evidence="3">Monomer.</text>
</comment>
<keyword evidence="11" id="KW-1185">Reference proteome</keyword>
<dbReference type="SUPFAM" id="SSF53474">
    <property type="entry name" value="alpha/beta-Hydrolases"/>
    <property type="match status" value="1"/>
</dbReference>
<keyword evidence="4 7" id="KW-0645">Protease</keyword>
<dbReference type="InterPro" id="IPR001375">
    <property type="entry name" value="Peptidase_S9_cat"/>
</dbReference>
<dbReference type="GO" id="GO:0005829">
    <property type="term" value="C:cytosol"/>
    <property type="evidence" value="ECO:0007669"/>
    <property type="project" value="TreeGrafter"/>
</dbReference>
<feature type="domain" description="Peptidase S9 prolyl oligopeptidase catalytic" evidence="8">
    <location>
        <begin position="521"/>
        <end position="730"/>
    </location>
</feature>
<keyword evidence="5 7" id="KW-0378">Hydrolase</keyword>
<dbReference type="AlphaFoldDB" id="A0A0C2WXR1"/>
<evidence type="ECO:0000313" key="10">
    <source>
        <dbReference type="EMBL" id="KIM30913.1"/>
    </source>
</evidence>
<dbReference type="PANTHER" id="PTHR42881">
    <property type="entry name" value="PROLYL ENDOPEPTIDASE"/>
    <property type="match status" value="1"/>
</dbReference>
<reference evidence="10 11" key="1">
    <citation type="submission" date="2014-04" db="EMBL/GenBank/DDBJ databases">
        <authorList>
            <consortium name="DOE Joint Genome Institute"/>
            <person name="Kuo A."/>
            <person name="Zuccaro A."/>
            <person name="Kohler A."/>
            <person name="Nagy L.G."/>
            <person name="Floudas D."/>
            <person name="Copeland A."/>
            <person name="Barry K.W."/>
            <person name="Cichocki N."/>
            <person name="Veneault-Fourrey C."/>
            <person name="LaButti K."/>
            <person name="Lindquist E.A."/>
            <person name="Lipzen A."/>
            <person name="Lundell T."/>
            <person name="Morin E."/>
            <person name="Murat C."/>
            <person name="Sun H."/>
            <person name="Tunlid A."/>
            <person name="Henrissat B."/>
            <person name="Grigoriev I.V."/>
            <person name="Hibbett D.S."/>
            <person name="Martin F."/>
            <person name="Nordberg H.P."/>
            <person name="Cantor M.N."/>
            <person name="Hua S.X."/>
        </authorList>
    </citation>
    <scope>NUCLEOTIDE SEQUENCE [LARGE SCALE GENOMIC DNA]</scope>
    <source>
        <strain evidence="10 11">MAFF 305830</strain>
    </source>
</reference>
<dbReference type="FunFam" id="3.40.50.1820:FF:000005">
    <property type="entry name" value="Prolyl endopeptidase"/>
    <property type="match status" value="1"/>
</dbReference>
<evidence type="ECO:0000259" key="8">
    <source>
        <dbReference type="Pfam" id="PF00326"/>
    </source>
</evidence>
<dbReference type="InterPro" id="IPR002470">
    <property type="entry name" value="Peptidase_S9A"/>
</dbReference>
<dbReference type="GO" id="GO:0070012">
    <property type="term" value="F:oligopeptidase activity"/>
    <property type="evidence" value="ECO:0007669"/>
    <property type="project" value="TreeGrafter"/>
</dbReference>
<dbReference type="OrthoDB" id="248387at2759"/>
<dbReference type="Proteomes" id="UP000054097">
    <property type="component" value="Unassembled WGS sequence"/>
</dbReference>
<dbReference type="EC" id="3.4.21.-" evidence="7"/>
<evidence type="ECO:0000259" key="9">
    <source>
        <dbReference type="Pfam" id="PF02897"/>
    </source>
</evidence>
<protein>
    <recommendedName>
        <fullName evidence="7">Prolyl endopeptidase</fullName>
        <ecNumber evidence="7">3.4.21.-</ecNumber>
    </recommendedName>
</protein>
<dbReference type="FunFam" id="2.130.10.120:FF:000001">
    <property type="entry name" value="Prolyl endopeptidase"/>
    <property type="match status" value="1"/>
</dbReference>
<proteinExistence type="inferred from homology"/>
<name>A0A0C2WXR1_SERVB</name>
<dbReference type="InterPro" id="IPR029058">
    <property type="entry name" value="AB_hydrolase_fold"/>
</dbReference>